<name>A0A4Q1VRU0_9BRAD</name>
<dbReference type="Gene3D" id="3.90.226.10">
    <property type="entry name" value="2-enoyl-CoA Hydratase, Chain A, domain 1"/>
    <property type="match status" value="1"/>
</dbReference>
<organism evidence="1 2">
    <name type="scientific">Bradyrhizobium betae</name>
    <dbReference type="NCBI Taxonomy" id="244734"/>
    <lineage>
        <taxon>Bacteria</taxon>
        <taxon>Pseudomonadati</taxon>
        <taxon>Pseudomonadota</taxon>
        <taxon>Alphaproteobacteria</taxon>
        <taxon>Hyphomicrobiales</taxon>
        <taxon>Nitrobacteraceae</taxon>
        <taxon>Bradyrhizobium</taxon>
    </lineage>
</organism>
<dbReference type="EMBL" id="MZXW01000004">
    <property type="protein sequence ID" value="RXT54266.1"/>
    <property type="molecule type" value="Genomic_DNA"/>
</dbReference>
<dbReference type="Proteomes" id="UP000290819">
    <property type="component" value="Unassembled WGS sequence"/>
</dbReference>
<proteinExistence type="predicted"/>
<sequence length="68" mass="7238">MIGDRIGADRALDYGLLESVHPVSDRPEATAVLAMKLTHRPLFTFAQLKASLNTAIDADVASALDAES</sequence>
<gene>
    <name evidence="1" type="ORF">B5V03_02165</name>
</gene>
<reference evidence="1 2" key="1">
    <citation type="submission" date="2017-03" db="EMBL/GenBank/DDBJ databases">
        <authorList>
            <person name="Safronova V.I."/>
            <person name="Sazanova A.L."/>
            <person name="Chirak E.R."/>
        </authorList>
    </citation>
    <scope>NUCLEOTIDE SEQUENCE [LARGE SCALE GENOMIC DNA]</scope>
    <source>
        <strain evidence="1 2">Opo-243</strain>
    </source>
</reference>
<protein>
    <submittedName>
        <fullName evidence="1">Uncharacterized protein</fullName>
    </submittedName>
</protein>
<dbReference type="SUPFAM" id="SSF52096">
    <property type="entry name" value="ClpP/crotonase"/>
    <property type="match status" value="1"/>
</dbReference>
<dbReference type="AlphaFoldDB" id="A0A4Q1VRU0"/>
<keyword evidence="2" id="KW-1185">Reference proteome</keyword>
<comment type="caution">
    <text evidence="1">The sequence shown here is derived from an EMBL/GenBank/DDBJ whole genome shotgun (WGS) entry which is preliminary data.</text>
</comment>
<evidence type="ECO:0000313" key="1">
    <source>
        <dbReference type="EMBL" id="RXT54266.1"/>
    </source>
</evidence>
<accession>A0A4Q1VRU0</accession>
<dbReference type="RefSeq" id="WP_129267611.1">
    <property type="nucleotide sequence ID" value="NZ_MZXW01000004.1"/>
</dbReference>
<evidence type="ECO:0000313" key="2">
    <source>
        <dbReference type="Proteomes" id="UP000290819"/>
    </source>
</evidence>
<dbReference type="InterPro" id="IPR029045">
    <property type="entry name" value="ClpP/crotonase-like_dom_sf"/>
</dbReference>